<protein>
    <submittedName>
        <fullName evidence="1">Uncharacterized protein</fullName>
    </submittedName>
</protein>
<accession>A0A391NW69</accession>
<gene>
    <name evidence="1" type="ORF">KIPB_016928</name>
</gene>
<dbReference type="Proteomes" id="UP000265618">
    <property type="component" value="Unassembled WGS sequence"/>
</dbReference>
<keyword evidence="2" id="KW-1185">Reference proteome</keyword>
<sequence length="48" mass="5043">LGQCTALSGTLRDVTHERDVNARGMSRFMFQAQANGSVATGCILSSSP</sequence>
<dbReference type="AlphaFoldDB" id="A0A391NW69"/>
<dbReference type="EMBL" id="BDIP01010828">
    <property type="protein sequence ID" value="GCA65355.1"/>
    <property type="molecule type" value="Genomic_DNA"/>
</dbReference>
<comment type="caution">
    <text evidence="1">The sequence shown here is derived from an EMBL/GenBank/DDBJ whole genome shotgun (WGS) entry which is preliminary data.</text>
</comment>
<organism evidence="1 2">
    <name type="scientific">Kipferlia bialata</name>
    <dbReference type="NCBI Taxonomy" id="797122"/>
    <lineage>
        <taxon>Eukaryota</taxon>
        <taxon>Metamonada</taxon>
        <taxon>Carpediemonas-like organisms</taxon>
        <taxon>Kipferlia</taxon>
    </lineage>
</organism>
<evidence type="ECO:0000313" key="2">
    <source>
        <dbReference type="Proteomes" id="UP000265618"/>
    </source>
</evidence>
<reference evidence="1 2" key="1">
    <citation type="journal article" date="2018" name="PLoS ONE">
        <title>The draft genome of Kipferlia bialata reveals reductive genome evolution in fornicate parasites.</title>
        <authorList>
            <person name="Tanifuji G."/>
            <person name="Takabayashi S."/>
            <person name="Kume K."/>
            <person name="Takagi M."/>
            <person name="Nakayama T."/>
            <person name="Kamikawa R."/>
            <person name="Inagaki Y."/>
            <person name="Hashimoto T."/>
        </authorList>
    </citation>
    <scope>NUCLEOTIDE SEQUENCE [LARGE SCALE GENOMIC DNA]</scope>
    <source>
        <strain evidence="1">NY0173</strain>
    </source>
</reference>
<name>A0A391NW69_9EUKA</name>
<proteinExistence type="predicted"/>
<feature type="non-terminal residue" evidence="1">
    <location>
        <position position="1"/>
    </location>
</feature>
<evidence type="ECO:0000313" key="1">
    <source>
        <dbReference type="EMBL" id="GCA65355.1"/>
    </source>
</evidence>